<dbReference type="Proteomes" id="UP000008311">
    <property type="component" value="Unassembled WGS sequence"/>
</dbReference>
<comment type="subcellular location">
    <subcellularLocation>
        <location evidence="1">Nucleus</location>
    </subcellularLocation>
</comment>
<evidence type="ECO:0000256" key="6">
    <source>
        <dbReference type="ARBA" id="ARBA00060761"/>
    </source>
</evidence>
<protein>
    <recommendedName>
        <fullName evidence="8">WRKY domain-containing protein</fullName>
    </recommendedName>
</protein>
<feature type="region of interest" description="Disordered" evidence="7">
    <location>
        <begin position="111"/>
        <end position="192"/>
    </location>
</feature>
<dbReference type="InterPro" id="IPR003657">
    <property type="entry name" value="WRKY_dom"/>
</dbReference>
<dbReference type="SMART" id="SM00774">
    <property type="entry name" value="WRKY"/>
    <property type="match status" value="1"/>
</dbReference>
<evidence type="ECO:0000256" key="5">
    <source>
        <dbReference type="ARBA" id="ARBA00023242"/>
    </source>
</evidence>
<dbReference type="eggNOG" id="ENOG502QW38">
    <property type="taxonomic scope" value="Eukaryota"/>
</dbReference>
<dbReference type="PANTHER" id="PTHR32096">
    <property type="entry name" value="WRKY TRANSCRIPTION FACTOR 30-RELATED-RELATED"/>
    <property type="match status" value="1"/>
</dbReference>
<proteinExistence type="inferred from homology"/>
<keyword evidence="5" id="KW-0539">Nucleus</keyword>
<accession>B9RIR6</accession>
<feature type="compositionally biased region" description="Pro residues" evidence="7">
    <location>
        <begin position="134"/>
        <end position="146"/>
    </location>
</feature>
<dbReference type="EMBL" id="EQ973781">
    <property type="protein sequence ID" value="EEF49038.1"/>
    <property type="molecule type" value="Genomic_DNA"/>
</dbReference>
<keyword evidence="10" id="KW-1185">Reference proteome</keyword>
<dbReference type="GO" id="GO:0003700">
    <property type="term" value="F:DNA-binding transcription factor activity"/>
    <property type="evidence" value="ECO:0000318"/>
    <property type="project" value="GO_Central"/>
</dbReference>
<reference evidence="10" key="1">
    <citation type="journal article" date="2010" name="Nat. Biotechnol.">
        <title>Draft genome sequence of the oilseed species Ricinus communis.</title>
        <authorList>
            <person name="Chan A.P."/>
            <person name="Crabtree J."/>
            <person name="Zhao Q."/>
            <person name="Lorenzi H."/>
            <person name="Orvis J."/>
            <person name="Puiu D."/>
            <person name="Melake-Berhan A."/>
            <person name="Jones K.M."/>
            <person name="Redman J."/>
            <person name="Chen G."/>
            <person name="Cahoon E.B."/>
            <person name="Gedil M."/>
            <person name="Stanke M."/>
            <person name="Haas B.J."/>
            <person name="Wortman J.R."/>
            <person name="Fraser-Liggett C.M."/>
            <person name="Ravel J."/>
            <person name="Rabinowicz P.D."/>
        </authorList>
    </citation>
    <scope>NUCLEOTIDE SEQUENCE [LARGE SCALE GENOMIC DNA]</scope>
    <source>
        <strain evidence="10">cv. Hale</strain>
    </source>
</reference>
<dbReference type="PANTHER" id="PTHR32096:SF80">
    <property type="entry name" value="WRKY TRANSCRIPTION FACTOR 27-RELATED"/>
    <property type="match status" value="1"/>
</dbReference>
<feature type="compositionally biased region" description="Polar residues" evidence="7">
    <location>
        <begin position="331"/>
        <end position="345"/>
    </location>
</feature>
<dbReference type="OrthoDB" id="662136at2759"/>
<feature type="compositionally biased region" description="Low complexity" evidence="7">
    <location>
        <begin position="158"/>
        <end position="172"/>
    </location>
</feature>
<dbReference type="FunFam" id="2.20.25.80:FF:000007">
    <property type="entry name" value="WRKY transcription factor 22"/>
    <property type="match status" value="1"/>
</dbReference>
<feature type="domain" description="WRKY" evidence="8">
    <location>
        <begin position="227"/>
        <end position="293"/>
    </location>
</feature>
<evidence type="ECO:0000256" key="3">
    <source>
        <dbReference type="ARBA" id="ARBA00023125"/>
    </source>
</evidence>
<keyword evidence="2" id="KW-0805">Transcription regulation</keyword>
<evidence type="ECO:0000313" key="10">
    <source>
        <dbReference type="Proteomes" id="UP000008311"/>
    </source>
</evidence>
<evidence type="ECO:0000256" key="2">
    <source>
        <dbReference type="ARBA" id="ARBA00023015"/>
    </source>
</evidence>
<dbReference type="Gene3D" id="2.20.25.80">
    <property type="entry name" value="WRKY domain"/>
    <property type="match status" value="1"/>
</dbReference>
<dbReference type="PROSITE" id="PS50811">
    <property type="entry name" value="WRKY"/>
    <property type="match status" value="1"/>
</dbReference>
<dbReference type="KEGG" id="rcu:8277082"/>
<dbReference type="InterPro" id="IPR044810">
    <property type="entry name" value="WRKY_plant"/>
</dbReference>
<gene>
    <name evidence="9" type="ORF">RCOM_1581940</name>
</gene>
<dbReference type="InterPro" id="IPR036576">
    <property type="entry name" value="WRKY_dom_sf"/>
</dbReference>
<evidence type="ECO:0000256" key="7">
    <source>
        <dbReference type="SAM" id="MobiDB-lite"/>
    </source>
</evidence>
<dbReference type="AlphaFoldDB" id="B9RIR6"/>
<dbReference type="InParanoid" id="B9RIR6"/>
<dbReference type="SUPFAM" id="SSF118290">
    <property type="entry name" value="WRKY DNA-binding domain"/>
    <property type="match status" value="1"/>
</dbReference>
<keyword evidence="3" id="KW-0238">DNA-binding</keyword>
<sequence>MAEDWDLYAIVRSCTSAAVNASNSNTNITTDIPVENGNSGNYLDCLASLTFDDEDDPFSFPDLVQPRNNGWQELQDSYKPFLPTTSGQGNIPLSSIYNFGEFNGQNQPQLAQHQYHHHLQPQQQQPAAVLAAVPPTPPPAPPPSPPSNTHFSLRFIDLQQQLQHAQPPQLQQLHHHHPHPNPHQQQSSQRAETCTLPVHPLRTTTQCPVSRSRKKKSHIKRQVTQVTAENLCNDVWAWRKYGQKPIKGSPYPRNYYRCSSSKGCAARKQVERSNIDPNMFIVSYTGDHTHPRPTHRNSLAGSTRNKFPSLQKTSATTNKESDEPEKAPCSSPLSVTSFSPTTPLSGSMDHEATAANENNKPEAGDVDIGADMEGHRMENDEDDEYDGDDILIPNMTLNEELIKDLQELGSAGIEVAFSGLSSNTSRAAGVGHTPDFGDKFSSWAVGSSAAAAGAAGGSG</sequence>
<feature type="region of interest" description="Disordered" evidence="7">
    <location>
        <begin position="283"/>
        <end position="366"/>
    </location>
</feature>
<evidence type="ECO:0000256" key="4">
    <source>
        <dbReference type="ARBA" id="ARBA00023163"/>
    </source>
</evidence>
<feature type="compositionally biased region" description="Polar residues" evidence="7">
    <location>
        <begin position="296"/>
        <end position="318"/>
    </location>
</feature>
<dbReference type="GO" id="GO:0000976">
    <property type="term" value="F:transcription cis-regulatory region binding"/>
    <property type="evidence" value="ECO:0000318"/>
    <property type="project" value="GO_Central"/>
</dbReference>
<dbReference type="Pfam" id="PF03106">
    <property type="entry name" value="WRKY"/>
    <property type="match status" value="1"/>
</dbReference>
<evidence type="ECO:0000256" key="1">
    <source>
        <dbReference type="ARBA" id="ARBA00004123"/>
    </source>
</evidence>
<keyword evidence="4" id="KW-0804">Transcription</keyword>
<organism evidence="9 10">
    <name type="scientific">Ricinus communis</name>
    <name type="common">Castor bean</name>
    <dbReference type="NCBI Taxonomy" id="3988"/>
    <lineage>
        <taxon>Eukaryota</taxon>
        <taxon>Viridiplantae</taxon>
        <taxon>Streptophyta</taxon>
        <taxon>Embryophyta</taxon>
        <taxon>Tracheophyta</taxon>
        <taxon>Spermatophyta</taxon>
        <taxon>Magnoliopsida</taxon>
        <taxon>eudicotyledons</taxon>
        <taxon>Gunneridae</taxon>
        <taxon>Pentapetalae</taxon>
        <taxon>rosids</taxon>
        <taxon>fabids</taxon>
        <taxon>Malpighiales</taxon>
        <taxon>Euphorbiaceae</taxon>
        <taxon>Acalyphoideae</taxon>
        <taxon>Acalypheae</taxon>
        <taxon>Ricinus</taxon>
    </lineage>
</organism>
<evidence type="ECO:0000259" key="8">
    <source>
        <dbReference type="PROSITE" id="PS50811"/>
    </source>
</evidence>
<dbReference type="GO" id="GO:0005634">
    <property type="term" value="C:nucleus"/>
    <property type="evidence" value="ECO:0000318"/>
    <property type="project" value="GO_Central"/>
</dbReference>
<feature type="compositionally biased region" description="Low complexity" evidence="7">
    <location>
        <begin position="120"/>
        <end position="133"/>
    </location>
</feature>
<comment type="similarity">
    <text evidence="6">Belongs to the WRKY group II-e family.</text>
</comment>
<name>B9RIR6_RICCO</name>
<evidence type="ECO:0000313" key="9">
    <source>
        <dbReference type="EMBL" id="EEF49038.1"/>
    </source>
</evidence>
<dbReference type="STRING" id="3988.B9RIR6"/>